<dbReference type="CDD" id="cd00713">
    <property type="entry name" value="GltS"/>
    <property type="match status" value="1"/>
</dbReference>
<sequence length="1501" mass="165831">MSDLEMMKTTNQTMYDAAFEKDACGMGFIAQKNGHYSRELVQNALTMLERMNHRGGTGAEPDTGDGAGILMAMPDPFFQQRAKEAGIPLPEKDAYAVGMFFLPKEKLRAAQVQEEVTKDIQQMGFTVLWQRDVPYDYYQCGPGAQKVMPSFVQVFIEKPVDVAAGRPFEDQLYRLRRKLEKTYHTDELSICSLSSKTVVYKGMLHAYQVGLFFKDLQSPEMTSSIALTHSRFSTNTFPSWSRAQPFRFLAHNGEINTLRGAENWMHGHQIEVYDDENSDSAKLENCMEYLYRQGRDIPQALLMMVPEAWSKEAGLTPELTAFNEYNASFMAPWDGPAALCFTDGEMVGAALDRNGLRPSRYSITKAGFVVVASESGVVDLPASEVIEKGVLGPANMFLVDTQKGMILRNQEIKAHYANAHPYQEWLAEHLLTPELLPGTEKQEETADDAIQTLWKRNGYTDEIIRTLILPMAQTGEEPVISMGFDSPLAILSERPQSLFTYFKQQFAQVTNPPIDAIREKLVIGTELFLGRDGDVSKDIRINCNKLKIASPVLKTSEYEKIKQLNQNGQKAVLQSILYDYVPENGVALQQALEALFKETEQKIDAGATIIILSDREVIQAQEGKVAIPILLAVSGLHNYLVRKGKRSLASIVADTVEVCEVHHYAMLVGYGASGVHPYGAYQTLAHFELSEKIESYRKACEKGIVKIMSRMGISTIAGYHGAQLFEAVGISEKVIAEYFTGTVTRIGGLSLAQIEQEYLTRYEAAYGEKRMDYLDSGGSFQYKADGEHHLFNPKTIYGFQKAVRTGSYELYKEYAAEMNQEALDNPTTLRSMWTFTNTRRSIPLAEVEPVETIVKRFKVGAMSYGSLSEEAHRCIAEGMNAIGAKSNSGEGGENRNRFKPVEGINYNSRIKQVASGRFGVNAEYLMSADELQIKMAQGAKPGEGGQLPGNKVFPWVAEIRGSTPGVRLISPPPHHDIYSIEDLAQLIYDLKAINPYARINVKLVSSTGVGTIATGVVKAGADVVVISGYDGGTGASPRNSIRDAGLPWEMGLAEAHQTLAMNHLRQRMTLETDGKLMTGRDIAIAALLGAEEYSFASLALVAIGCVMMRVCSINTCPVGIATQNPALRKFFAGKPEHIINTMYFLAEDLRETMAELGFRTIDEMVGHAELLTPRFVAKGKAKSLDFSKMIGTTIPIERKVTDPFLEKRQWPELDAFAQAAIDNNQEIVTNHTINNVQRSVGARLGGWIAERFGNYEVTPGLLQFTYRGIAGQSFGAFATQGIQLKLIGEANDYVAKGLSGARLIIVPPEDAAYDAEHSPIVGNVACFGANRGEGYFRGIAGERFCVRNSGANVVVEGVGDHGCEYMTGGVVVILGKTGRNFGAGMSGGVAYVYDPDQTFADKCNREMVDLYRIGESGDDHQLKEMIQQHFAYTDSLKAAEILEDWENQQHHFIKVYPTEYHQMIQATENLADQGFVGDELVTKAFEAVVGPQLTIPGKERD</sequence>
<dbReference type="PANTHER" id="PTHR11938">
    <property type="entry name" value="FAD NADPH DEHYDROGENASE/OXIDOREDUCTASE"/>
    <property type="match status" value="1"/>
</dbReference>
<dbReference type="CDD" id="cd02808">
    <property type="entry name" value="GltS_FMN"/>
    <property type="match status" value="1"/>
</dbReference>
<evidence type="ECO:0000256" key="16">
    <source>
        <dbReference type="ARBA" id="ARBA00029440"/>
    </source>
</evidence>
<gene>
    <name evidence="18" type="primary">gltB</name>
    <name evidence="18" type="ORF">P7I32_06145</name>
</gene>
<evidence type="ECO:0000256" key="15">
    <source>
        <dbReference type="ARBA" id="ARBA00023291"/>
    </source>
</evidence>
<evidence type="ECO:0000256" key="6">
    <source>
        <dbReference type="ARBA" id="ARBA00022630"/>
    </source>
</evidence>
<evidence type="ECO:0000256" key="2">
    <source>
        <dbReference type="ARBA" id="ARBA00001927"/>
    </source>
</evidence>
<evidence type="ECO:0000313" key="18">
    <source>
        <dbReference type="EMBL" id="MDT2964182.1"/>
    </source>
</evidence>
<dbReference type="PROSITE" id="PS51278">
    <property type="entry name" value="GATASE_TYPE_2"/>
    <property type="match status" value="1"/>
</dbReference>
<proteinExistence type="inferred from homology"/>
<dbReference type="Pfam" id="PF01645">
    <property type="entry name" value="Glu_synthase"/>
    <property type="match status" value="1"/>
</dbReference>
<dbReference type="Gene3D" id="3.60.20.10">
    <property type="entry name" value="Glutamine Phosphoribosylpyrophosphate, subunit 1, domain 1"/>
    <property type="match status" value="1"/>
</dbReference>
<evidence type="ECO:0000256" key="14">
    <source>
        <dbReference type="ARBA" id="ARBA00023164"/>
    </source>
</evidence>
<dbReference type="InterPro" id="IPR002489">
    <property type="entry name" value="Glu_synth_asu_C"/>
</dbReference>
<dbReference type="InterPro" id="IPR029055">
    <property type="entry name" value="Ntn_hydrolases_N"/>
</dbReference>
<dbReference type="GO" id="GO:0006537">
    <property type="term" value="P:glutamate biosynthetic process"/>
    <property type="evidence" value="ECO:0007669"/>
    <property type="project" value="UniProtKB-KW"/>
</dbReference>
<dbReference type="GO" id="GO:0019676">
    <property type="term" value="P:ammonia assimilation cycle"/>
    <property type="evidence" value="ECO:0007669"/>
    <property type="project" value="TreeGrafter"/>
</dbReference>
<keyword evidence="10" id="KW-0315">Glutamine amidotransferase</keyword>
<dbReference type="InterPro" id="IPR013785">
    <property type="entry name" value="Aldolase_TIM"/>
</dbReference>
<evidence type="ECO:0000256" key="8">
    <source>
        <dbReference type="ARBA" id="ARBA00022723"/>
    </source>
</evidence>
<evidence type="ECO:0000256" key="9">
    <source>
        <dbReference type="ARBA" id="ARBA00022827"/>
    </source>
</evidence>
<evidence type="ECO:0000256" key="10">
    <source>
        <dbReference type="ARBA" id="ARBA00022962"/>
    </source>
</evidence>
<dbReference type="InterPro" id="IPR006982">
    <property type="entry name" value="Glu_synth_centr_N"/>
</dbReference>
<comment type="cofactor">
    <cofactor evidence="1">
        <name>FMN</name>
        <dbReference type="ChEBI" id="CHEBI:58210"/>
    </cofactor>
</comment>
<dbReference type="PANTHER" id="PTHR11938:SF133">
    <property type="entry name" value="GLUTAMATE SYNTHASE (NADH)"/>
    <property type="match status" value="1"/>
</dbReference>
<dbReference type="Pfam" id="PF04898">
    <property type="entry name" value="Glu_syn_central"/>
    <property type="match status" value="1"/>
</dbReference>
<evidence type="ECO:0000256" key="7">
    <source>
        <dbReference type="ARBA" id="ARBA00022643"/>
    </source>
</evidence>
<comment type="similarity">
    <text evidence="4">Belongs to the glutamate synthase family.</text>
</comment>
<dbReference type="GO" id="GO:0046872">
    <property type="term" value="F:metal ion binding"/>
    <property type="evidence" value="ECO:0007669"/>
    <property type="project" value="UniProtKB-KW"/>
</dbReference>
<keyword evidence="7" id="KW-0288">FMN</keyword>
<keyword evidence="9" id="KW-0274">FAD</keyword>
<keyword evidence="11 18" id="KW-0560">Oxidoreductase</keyword>
<comment type="cofactor">
    <cofactor evidence="2">
        <name>[3Fe-4S] cluster</name>
        <dbReference type="ChEBI" id="CHEBI:21137"/>
    </cofactor>
</comment>
<protein>
    <submittedName>
        <fullName evidence="18">Glutamate synthase large subunit</fullName>
        <ecNumber evidence="18">1.4.1.13</ecNumber>
    </submittedName>
</protein>
<evidence type="ECO:0000256" key="1">
    <source>
        <dbReference type="ARBA" id="ARBA00001917"/>
    </source>
</evidence>
<keyword evidence="12" id="KW-0408">Iron</keyword>
<evidence type="ECO:0000256" key="4">
    <source>
        <dbReference type="ARBA" id="ARBA00009716"/>
    </source>
</evidence>
<evidence type="ECO:0000256" key="12">
    <source>
        <dbReference type="ARBA" id="ARBA00023004"/>
    </source>
</evidence>
<evidence type="ECO:0000256" key="3">
    <source>
        <dbReference type="ARBA" id="ARBA00001974"/>
    </source>
</evidence>
<reference evidence="18" key="1">
    <citation type="submission" date="2023-03" db="EMBL/GenBank/DDBJ databases">
        <authorList>
            <person name="Shen W."/>
            <person name="Cai J."/>
        </authorList>
    </citation>
    <scope>NUCLEOTIDE SEQUENCE</scope>
    <source>
        <strain evidence="18">K72-2</strain>
    </source>
</reference>
<dbReference type="SUPFAM" id="SSF69336">
    <property type="entry name" value="Alpha subunit of glutamate synthase, C-terminal domain"/>
    <property type="match status" value="1"/>
</dbReference>
<organism evidence="18 19">
    <name type="scientific">Enterococcus casseliflavus</name>
    <name type="common">Enterococcus flavescens</name>
    <dbReference type="NCBI Taxonomy" id="37734"/>
    <lineage>
        <taxon>Bacteria</taxon>
        <taxon>Bacillati</taxon>
        <taxon>Bacillota</taxon>
        <taxon>Bacilli</taxon>
        <taxon>Lactobacillales</taxon>
        <taxon>Enterococcaceae</taxon>
        <taxon>Enterococcus</taxon>
    </lineage>
</organism>
<dbReference type="SUPFAM" id="SSF56235">
    <property type="entry name" value="N-terminal nucleophile aminohydrolases (Ntn hydrolases)"/>
    <property type="match status" value="1"/>
</dbReference>
<dbReference type="EMBL" id="JARQDV010000002">
    <property type="protein sequence ID" value="MDT2964182.1"/>
    <property type="molecule type" value="Genomic_DNA"/>
</dbReference>
<evidence type="ECO:0000259" key="17">
    <source>
        <dbReference type="PROSITE" id="PS51278"/>
    </source>
</evidence>
<keyword evidence="13" id="KW-0411">Iron-sulfur</keyword>
<dbReference type="InterPro" id="IPR002932">
    <property type="entry name" value="Glu_synthdom"/>
</dbReference>
<dbReference type="SUPFAM" id="SSF51395">
    <property type="entry name" value="FMN-linked oxidoreductases"/>
    <property type="match status" value="1"/>
</dbReference>
<evidence type="ECO:0000313" key="19">
    <source>
        <dbReference type="Proteomes" id="UP001268896"/>
    </source>
</evidence>
<dbReference type="Gene3D" id="2.160.20.60">
    <property type="entry name" value="Glutamate synthase, alpha subunit, C-terminal domain"/>
    <property type="match status" value="1"/>
</dbReference>
<dbReference type="NCBIfam" id="NF008730">
    <property type="entry name" value="PRK11750.1"/>
    <property type="match status" value="1"/>
</dbReference>
<dbReference type="EC" id="1.4.1.13" evidence="18"/>
<name>A0AAW8UNK8_ENTCA</name>
<dbReference type="GO" id="GO:0051538">
    <property type="term" value="F:3 iron, 4 sulfur cluster binding"/>
    <property type="evidence" value="ECO:0007669"/>
    <property type="project" value="UniProtKB-KW"/>
</dbReference>
<keyword evidence="15" id="KW-0003">3Fe-4S</keyword>
<dbReference type="GO" id="GO:0004355">
    <property type="term" value="F:glutamate synthase (NADPH) activity"/>
    <property type="evidence" value="ECO:0007669"/>
    <property type="project" value="UniProtKB-EC"/>
</dbReference>
<keyword evidence="8" id="KW-0479">Metal-binding</keyword>
<evidence type="ECO:0000256" key="11">
    <source>
        <dbReference type="ARBA" id="ARBA00023002"/>
    </source>
</evidence>
<comment type="caution">
    <text evidence="18">The sequence shown here is derived from an EMBL/GenBank/DDBJ whole genome shotgun (WGS) entry which is preliminary data.</text>
</comment>
<comment type="cofactor">
    <cofactor evidence="3">
        <name>FAD</name>
        <dbReference type="ChEBI" id="CHEBI:57692"/>
    </cofactor>
</comment>
<keyword evidence="6" id="KW-0285">Flavoprotein</keyword>
<dbReference type="FunFam" id="2.160.20.60:FF:000001">
    <property type="entry name" value="Glutamate synthase, large subunit"/>
    <property type="match status" value="1"/>
</dbReference>
<evidence type="ECO:0000256" key="13">
    <source>
        <dbReference type="ARBA" id="ARBA00023014"/>
    </source>
</evidence>
<evidence type="ECO:0000256" key="5">
    <source>
        <dbReference type="ARBA" id="ARBA00022605"/>
    </source>
</evidence>
<feature type="domain" description="Glutamine amidotransferase type-2" evidence="17">
    <location>
        <begin position="24"/>
        <end position="402"/>
    </location>
</feature>
<dbReference type="Proteomes" id="UP001268896">
    <property type="component" value="Unassembled WGS sequence"/>
</dbReference>
<dbReference type="RefSeq" id="WP_311903738.1">
    <property type="nucleotide sequence ID" value="NZ_JARQDV010000002.1"/>
</dbReference>
<dbReference type="InterPro" id="IPR036485">
    <property type="entry name" value="Glu_synth_asu_C_sf"/>
</dbReference>
<dbReference type="CDD" id="cd00982">
    <property type="entry name" value="gltB_C"/>
    <property type="match status" value="1"/>
</dbReference>
<accession>A0AAW8UNK8</accession>
<dbReference type="Pfam" id="PF00310">
    <property type="entry name" value="GATase_2"/>
    <property type="match status" value="1"/>
</dbReference>
<comment type="pathway">
    <text evidence="16">Amino-acid biosynthesis.</text>
</comment>
<keyword evidence="14" id="KW-0314">Glutamate biosynthesis</keyword>
<dbReference type="Pfam" id="PF01493">
    <property type="entry name" value="GXGXG"/>
    <property type="match status" value="1"/>
</dbReference>
<dbReference type="InterPro" id="IPR050711">
    <property type="entry name" value="ET-N_metabolism_enzyme"/>
</dbReference>
<dbReference type="InterPro" id="IPR017932">
    <property type="entry name" value="GATase_2_dom"/>
</dbReference>
<keyword evidence="5" id="KW-0028">Amino-acid biosynthesis</keyword>
<dbReference type="Gene3D" id="3.20.20.70">
    <property type="entry name" value="Aldolase class I"/>
    <property type="match status" value="2"/>
</dbReference>